<sequence length="377" mass="40458">MQGPLKGTRVVEIAAIGPAPFSAMLLADMGADVIRIERKGERPRAGSGTADVLQRGRRSIALDLKQPGAASVVLKLVEQSHMVIEGFRPGVMERLGLGPDTCLARNPALVYGRVTGWGQQGPLAQRAGHDIDFMAISGALYGMGDADRPPMPPLNLVGDFGGGGMLLAFGMACALIEAQRSGRGQVVDAAMSDGSALLMSMLYGYLAMGRWKAERGANFLDGSSPFYRCYLCADGKWLAVGAVEANFYRELLRRCGLPEALLDSQWDEPSWPQTRRLFEETFLTRARDDWCELLVGVDACVAPVLDMHEAPAFAHNVARGTFVEIDGVTQPAPAPRMSMTPGKAGRIAAPGEHTRAILSDLGLSDMEIERLQAEGVC</sequence>
<dbReference type="Gene3D" id="3.40.50.10540">
    <property type="entry name" value="Crotonobetainyl-coa:carnitine coa-transferase, domain 1"/>
    <property type="match status" value="1"/>
</dbReference>
<gene>
    <name evidence="1" type="ORF">J2W39_006083</name>
</gene>
<dbReference type="InterPro" id="IPR003673">
    <property type="entry name" value="CoA-Trfase_fam_III"/>
</dbReference>
<dbReference type="InterPro" id="IPR044855">
    <property type="entry name" value="CoA-Trfase_III_dom3_sf"/>
</dbReference>
<dbReference type="GO" id="GO:0008111">
    <property type="term" value="F:alpha-methylacyl-CoA racemase activity"/>
    <property type="evidence" value="ECO:0007669"/>
    <property type="project" value="UniProtKB-EC"/>
</dbReference>
<dbReference type="InterPro" id="IPR023606">
    <property type="entry name" value="CoA-Trfase_III_dom_1_sf"/>
</dbReference>
<dbReference type="Pfam" id="PF02515">
    <property type="entry name" value="CoA_transf_3"/>
    <property type="match status" value="1"/>
</dbReference>
<dbReference type="RefSeq" id="WP_307596833.1">
    <property type="nucleotide sequence ID" value="NZ_JAUSRV010000020.1"/>
</dbReference>
<reference evidence="1" key="1">
    <citation type="submission" date="2023-07" db="EMBL/GenBank/DDBJ databases">
        <title>Sorghum-associated microbial communities from plants grown in Nebraska, USA.</title>
        <authorList>
            <person name="Schachtman D."/>
        </authorList>
    </citation>
    <scope>NUCLEOTIDE SEQUENCE</scope>
    <source>
        <strain evidence="1">DS3315</strain>
    </source>
</reference>
<protein>
    <submittedName>
        <fullName evidence="1">Alpha-methylacyl-CoA racemase</fullName>
        <ecNumber evidence="1">5.1.99.4</ecNumber>
    </submittedName>
</protein>
<dbReference type="AlphaFoldDB" id="A0AAW8EQL3"/>
<dbReference type="SUPFAM" id="SSF89796">
    <property type="entry name" value="CoA-transferase family III (CaiB/BaiF)"/>
    <property type="match status" value="1"/>
</dbReference>
<evidence type="ECO:0000313" key="1">
    <source>
        <dbReference type="EMBL" id="MDP9974799.1"/>
    </source>
</evidence>
<dbReference type="EC" id="5.1.99.4" evidence="1"/>
<dbReference type="PANTHER" id="PTHR48228:SF5">
    <property type="entry name" value="ALPHA-METHYLACYL-COA RACEMASE"/>
    <property type="match status" value="1"/>
</dbReference>
<name>A0AAW8EQL3_VARPD</name>
<dbReference type="InterPro" id="IPR050509">
    <property type="entry name" value="CoA-transferase_III"/>
</dbReference>
<dbReference type="Proteomes" id="UP001224845">
    <property type="component" value="Unassembled WGS sequence"/>
</dbReference>
<accession>A0AAW8EQL3</accession>
<dbReference type="PANTHER" id="PTHR48228">
    <property type="entry name" value="SUCCINYL-COA--D-CITRAMALATE COA-TRANSFERASE"/>
    <property type="match status" value="1"/>
</dbReference>
<proteinExistence type="predicted"/>
<organism evidence="1 2">
    <name type="scientific">Variovorax paradoxus</name>
    <dbReference type="NCBI Taxonomy" id="34073"/>
    <lineage>
        <taxon>Bacteria</taxon>
        <taxon>Pseudomonadati</taxon>
        <taxon>Pseudomonadota</taxon>
        <taxon>Betaproteobacteria</taxon>
        <taxon>Burkholderiales</taxon>
        <taxon>Comamonadaceae</taxon>
        <taxon>Variovorax</taxon>
    </lineage>
</organism>
<evidence type="ECO:0000313" key="2">
    <source>
        <dbReference type="Proteomes" id="UP001224845"/>
    </source>
</evidence>
<dbReference type="Gene3D" id="3.30.1540.10">
    <property type="entry name" value="formyl-coa transferase, domain 3"/>
    <property type="match status" value="1"/>
</dbReference>
<dbReference type="EMBL" id="JAUSRV010000020">
    <property type="protein sequence ID" value="MDP9974799.1"/>
    <property type="molecule type" value="Genomic_DNA"/>
</dbReference>
<comment type="caution">
    <text evidence="1">The sequence shown here is derived from an EMBL/GenBank/DDBJ whole genome shotgun (WGS) entry which is preliminary data.</text>
</comment>
<keyword evidence="1" id="KW-0413">Isomerase</keyword>